<keyword evidence="4" id="KW-1133">Transmembrane helix</keyword>
<dbReference type="PROSITE" id="PS00409">
    <property type="entry name" value="PROKAR_NTER_METHYL"/>
    <property type="match status" value="1"/>
</dbReference>
<sequence>MMNINTKNQKGFTLIELMIVVAIIGILAAIALPAYQNYTQKAKFTEVTNATAAAKTAVEICFASTADITACDSETNGIPKDITGDADTVGVSTADGVITATATTGSGLKNAADSGPATFKLTPDVTDGNVKWTKTCDPTTVC</sequence>
<dbReference type="AlphaFoldDB" id="A0A358E391"/>
<dbReference type="Gene3D" id="3.30.700.10">
    <property type="entry name" value="Glycoprotein, Type 4 Pilin"/>
    <property type="match status" value="1"/>
</dbReference>
<keyword evidence="4" id="KW-0472">Membrane</keyword>
<dbReference type="Proteomes" id="UP000264779">
    <property type="component" value="Unassembled WGS sequence"/>
</dbReference>
<dbReference type="EMBL" id="DONK01000238">
    <property type="protein sequence ID" value="HBU52622.1"/>
    <property type="molecule type" value="Genomic_DNA"/>
</dbReference>
<comment type="similarity">
    <text evidence="1 3">Belongs to the N-Me-Phe pilin family.</text>
</comment>
<organism evidence="5 6">
    <name type="scientific">Alteromonas australica</name>
    <dbReference type="NCBI Taxonomy" id="589873"/>
    <lineage>
        <taxon>Bacteria</taxon>
        <taxon>Pseudomonadati</taxon>
        <taxon>Pseudomonadota</taxon>
        <taxon>Gammaproteobacteria</taxon>
        <taxon>Alteromonadales</taxon>
        <taxon>Alteromonadaceae</taxon>
        <taxon>Alteromonas/Salinimonas group</taxon>
        <taxon>Alteromonas</taxon>
    </lineage>
</organism>
<dbReference type="PANTHER" id="PTHR30093">
    <property type="entry name" value="GENERAL SECRETION PATHWAY PROTEIN G"/>
    <property type="match status" value="1"/>
</dbReference>
<evidence type="ECO:0000256" key="3">
    <source>
        <dbReference type="RuleBase" id="RU000389"/>
    </source>
</evidence>
<reference evidence="5 6" key="1">
    <citation type="journal article" date="2018" name="Nat. Biotechnol.">
        <title>A standardized bacterial taxonomy based on genome phylogeny substantially revises the tree of life.</title>
        <authorList>
            <person name="Parks D.H."/>
            <person name="Chuvochina M."/>
            <person name="Waite D.W."/>
            <person name="Rinke C."/>
            <person name="Skarshewski A."/>
            <person name="Chaumeil P.A."/>
            <person name="Hugenholtz P."/>
        </authorList>
    </citation>
    <scope>NUCLEOTIDE SEQUENCE [LARGE SCALE GENOMIC DNA]</scope>
    <source>
        <strain evidence="5">UBA11621</strain>
    </source>
</reference>
<dbReference type="PANTHER" id="PTHR30093:SF34">
    <property type="entry name" value="PREPILIN PEPTIDASE-DEPENDENT PROTEIN D"/>
    <property type="match status" value="1"/>
</dbReference>
<evidence type="ECO:0000256" key="2">
    <source>
        <dbReference type="ARBA" id="ARBA00022481"/>
    </source>
</evidence>
<proteinExistence type="inferred from homology"/>
<accession>A0A358E391</accession>
<evidence type="ECO:0000313" key="5">
    <source>
        <dbReference type="EMBL" id="HBU52622.1"/>
    </source>
</evidence>
<keyword evidence="3" id="KW-0281">Fimbrium</keyword>
<dbReference type="InterPro" id="IPR012902">
    <property type="entry name" value="N_methyl_site"/>
</dbReference>
<dbReference type="GO" id="GO:0044096">
    <property type="term" value="C:type IV pilus"/>
    <property type="evidence" value="ECO:0007669"/>
    <property type="project" value="TreeGrafter"/>
</dbReference>
<dbReference type="NCBIfam" id="TIGR02532">
    <property type="entry name" value="IV_pilin_GFxxxE"/>
    <property type="match status" value="1"/>
</dbReference>
<comment type="caution">
    <text evidence="5">The sequence shown here is derived from an EMBL/GenBank/DDBJ whole genome shotgun (WGS) entry which is preliminary data.</text>
</comment>
<evidence type="ECO:0000313" key="6">
    <source>
        <dbReference type="Proteomes" id="UP000264779"/>
    </source>
</evidence>
<dbReference type="Pfam" id="PF07963">
    <property type="entry name" value="N_methyl"/>
    <property type="match status" value="1"/>
</dbReference>
<dbReference type="GO" id="GO:0007155">
    <property type="term" value="P:cell adhesion"/>
    <property type="evidence" value="ECO:0007669"/>
    <property type="project" value="InterPro"/>
</dbReference>
<name>A0A358E391_9ALTE</name>
<dbReference type="GO" id="GO:0043107">
    <property type="term" value="P:type IV pilus-dependent motility"/>
    <property type="evidence" value="ECO:0007669"/>
    <property type="project" value="TreeGrafter"/>
</dbReference>
<evidence type="ECO:0000256" key="1">
    <source>
        <dbReference type="ARBA" id="ARBA00005233"/>
    </source>
</evidence>
<feature type="transmembrane region" description="Helical" evidence="4">
    <location>
        <begin position="12"/>
        <end position="35"/>
    </location>
</feature>
<evidence type="ECO:0000256" key="4">
    <source>
        <dbReference type="SAM" id="Phobius"/>
    </source>
</evidence>
<dbReference type="Pfam" id="PF00114">
    <property type="entry name" value="Pilin"/>
    <property type="match status" value="1"/>
</dbReference>
<keyword evidence="4" id="KW-0812">Transmembrane</keyword>
<keyword evidence="2" id="KW-0488">Methylation</keyword>
<gene>
    <name evidence="5" type="ORF">DEB45_15325</name>
</gene>
<dbReference type="InterPro" id="IPR001082">
    <property type="entry name" value="Pilin"/>
</dbReference>
<protein>
    <submittedName>
        <fullName evidence="5">Methylation site containing protein</fullName>
    </submittedName>
</protein>
<dbReference type="InterPro" id="IPR045584">
    <property type="entry name" value="Pilin-like"/>
</dbReference>
<dbReference type="SUPFAM" id="SSF54523">
    <property type="entry name" value="Pili subunits"/>
    <property type="match status" value="1"/>
</dbReference>